<dbReference type="EMBL" id="BMKS01000006">
    <property type="protein sequence ID" value="GGG35265.1"/>
    <property type="molecule type" value="Genomic_DNA"/>
</dbReference>
<dbReference type="AlphaFoldDB" id="A0A8J3EDY7"/>
<dbReference type="RefSeq" id="WP_188900464.1">
    <property type="nucleotide sequence ID" value="NZ_BMKS01000006.1"/>
</dbReference>
<protein>
    <recommendedName>
        <fullName evidence="3">DUF488 domain-containing protein</fullName>
    </recommendedName>
</protein>
<evidence type="ECO:0008006" key="3">
    <source>
        <dbReference type="Google" id="ProtNLM"/>
    </source>
</evidence>
<evidence type="ECO:0000313" key="2">
    <source>
        <dbReference type="Proteomes" id="UP000597507"/>
    </source>
</evidence>
<keyword evidence="2" id="KW-1185">Reference proteome</keyword>
<name>A0A8J3EDY7_9PROT</name>
<dbReference type="InterPro" id="IPR007438">
    <property type="entry name" value="DUF488"/>
</dbReference>
<evidence type="ECO:0000313" key="1">
    <source>
        <dbReference type="EMBL" id="GGG35265.1"/>
    </source>
</evidence>
<dbReference type="PANTHER" id="PTHR39337">
    <property type="entry name" value="BLR5642 PROTEIN"/>
    <property type="match status" value="1"/>
</dbReference>
<accession>A0A8J3EDY7</accession>
<proteinExistence type="predicted"/>
<organism evidence="1 2">
    <name type="scientific">Caldovatus sediminis</name>
    <dbReference type="NCBI Taxonomy" id="2041189"/>
    <lineage>
        <taxon>Bacteria</taxon>
        <taxon>Pseudomonadati</taxon>
        <taxon>Pseudomonadota</taxon>
        <taxon>Alphaproteobacteria</taxon>
        <taxon>Acetobacterales</taxon>
        <taxon>Roseomonadaceae</taxon>
        <taxon>Caldovatus</taxon>
    </lineage>
</organism>
<gene>
    <name evidence="1" type="ORF">GCM10010964_23920</name>
</gene>
<dbReference type="Pfam" id="PF04343">
    <property type="entry name" value="DUF488"/>
    <property type="match status" value="1"/>
</dbReference>
<dbReference type="PANTHER" id="PTHR39337:SF1">
    <property type="entry name" value="BLR5642 PROTEIN"/>
    <property type="match status" value="1"/>
</dbReference>
<dbReference type="Proteomes" id="UP000597507">
    <property type="component" value="Unassembled WGS sequence"/>
</dbReference>
<sequence>MTTAVPVATIGFTRTSAEHFFGRLIGAGVRKVLDVRLHATSQLAGFAKADDLAWFLRRIGGIAYERAPLLAPTDAMLAAFKKAKGDWKTYESRFLALMAERGIEHRFRPEQFDGACLLCSEATPHHCHRRLVCEYLNERWGGALSVRHL</sequence>
<comment type="caution">
    <text evidence="1">The sequence shown here is derived from an EMBL/GenBank/DDBJ whole genome shotgun (WGS) entry which is preliminary data.</text>
</comment>
<reference evidence="1 2" key="1">
    <citation type="journal article" date="2014" name="Int. J. Syst. Evol. Microbiol.">
        <title>Complete genome sequence of Corynebacterium casei LMG S-19264T (=DSM 44701T), isolated from a smear-ripened cheese.</title>
        <authorList>
            <consortium name="US DOE Joint Genome Institute (JGI-PGF)"/>
            <person name="Walter F."/>
            <person name="Albersmeier A."/>
            <person name="Kalinowski J."/>
            <person name="Ruckert C."/>
        </authorList>
    </citation>
    <scope>NUCLEOTIDE SEQUENCE [LARGE SCALE GENOMIC DNA]</scope>
    <source>
        <strain evidence="1 2">CGMCC 1.16330</strain>
    </source>
</reference>